<evidence type="ECO:0008006" key="4">
    <source>
        <dbReference type="Google" id="ProtNLM"/>
    </source>
</evidence>
<dbReference type="CDD" id="cd01060">
    <property type="entry name" value="Membrane-FADS-like"/>
    <property type="match status" value="1"/>
</dbReference>
<comment type="caution">
    <text evidence="2">The sequence shown here is derived from an EMBL/GenBank/DDBJ whole genome shotgun (WGS) entry which is preliminary data.</text>
</comment>
<reference evidence="2" key="1">
    <citation type="submission" date="2023-10" db="EMBL/GenBank/DDBJ databases">
        <authorList>
            <person name="Chen Y."/>
            <person name="Shah S."/>
            <person name="Dougan E. K."/>
            <person name="Thang M."/>
            <person name="Chan C."/>
        </authorList>
    </citation>
    <scope>NUCLEOTIDE SEQUENCE [LARGE SCALE GENOMIC DNA]</scope>
</reference>
<evidence type="ECO:0000313" key="2">
    <source>
        <dbReference type="EMBL" id="CAK0840549.1"/>
    </source>
</evidence>
<keyword evidence="3" id="KW-1185">Reference proteome</keyword>
<feature type="compositionally biased region" description="Basic and acidic residues" evidence="1">
    <location>
        <begin position="379"/>
        <end position="393"/>
    </location>
</feature>
<protein>
    <recommendedName>
        <fullName evidence="4">Fatty acid desaturase domain-containing protein</fullName>
    </recommendedName>
</protein>
<gene>
    <name evidence="2" type="ORF">PCOR1329_LOCUS35969</name>
</gene>
<organism evidence="2 3">
    <name type="scientific">Prorocentrum cordatum</name>
    <dbReference type="NCBI Taxonomy" id="2364126"/>
    <lineage>
        <taxon>Eukaryota</taxon>
        <taxon>Sar</taxon>
        <taxon>Alveolata</taxon>
        <taxon>Dinophyceae</taxon>
        <taxon>Prorocentrales</taxon>
        <taxon>Prorocentraceae</taxon>
        <taxon>Prorocentrum</taxon>
    </lineage>
</organism>
<dbReference type="EMBL" id="CAUYUJ010014388">
    <property type="protein sequence ID" value="CAK0840549.1"/>
    <property type="molecule type" value="Genomic_DNA"/>
</dbReference>
<sequence>MPAPSYLTCLRCLRRVTRCELPAMAGAERSGGWTSCAEQAATTWARKVSKPALARMTATAVTAIATKRDPRGRDRGPDGAVCAWLRPPVAALGSVARSLRRCALPDSVRSSGSGRPEHRLVFARDRWITGLDLEGFGREMEELGRQLRAQQGEEDLAHLHRVVLWSDACFAAGLATMWLEPNPVTALFFCLWSHSRWTMIAHHSLHGGYNKLDSTRQYSSSRFGRGSLSRRALDWFDWMLPEAWSVYHNQVHHYRVNERADPDLFEDYVSTWKLPKEFMTILSMLVFKWAFAAPNSYKDLKLTEMRKSGRLPPRGFDPGMTMTIYQVYRLERDGQGISETPRGSPALPAAEGPAEAPGPLPFRSGRSDSISAPASPLRFDADFREPGRGERGRGQACDGSKAGGLRASPSGLGGIAQLGRDAGSCASPRACRGCPDRPGRPRDGPKTDEAQGEGPASARRCCASWRRRFDSMHAPVRAGFPMRGCLSLGAGPRRWPA</sequence>
<name>A0ABN9T6S4_9DINO</name>
<feature type="region of interest" description="Disordered" evidence="1">
    <location>
        <begin position="335"/>
        <end position="458"/>
    </location>
</feature>
<dbReference type="Proteomes" id="UP001189429">
    <property type="component" value="Unassembled WGS sequence"/>
</dbReference>
<proteinExistence type="predicted"/>
<evidence type="ECO:0000313" key="3">
    <source>
        <dbReference type="Proteomes" id="UP001189429"/>
    </source>
</evidence>
<feature type="compositionally biased region" description="Low complexity" evidence="1">
    <location>
        <begin position="345"/>
        <end position="357"/>
    </location>
</feature>
<accession>A0ABN9T6S4</accession>
<evidence type="ECO:0000256" key="1">
    <source>
        <dbReference type="SAM" id="MobiDB-lite"/>
    </source>
</evidence>
<feature type="compositionally biased region" description="Basic and acidic residues" evidence="1">
    <location>
        <begin position="434"/>
        <end position="449"/>
    </location>
</feature>